<name>A0A934THR8_9RHOB</name>
<dbReference type="AlphaFoldDB" id="A0A934THR8"/>
<dbReference type="Proteomes" id="UP000706333">
    <property type="component" value="Unassembled WGS sequence"/>
</dbReference>
<evidence type="ECO:0000256" key="1">
    <source>
        <dbReference type="SAM" id="MobiDB-lite"/>
    </source>
</evidence>
<reference evidence="3" key="2">
    <citation type="journal article" date="2020" name="Microorganisms">
        <title>Osmotic Adaptation and Compatible Solute Biosynthesis of Phototrophic Bacteria as Revealed from Genome Analyses.</title>
        <authorList>
            <person name="Imhoff J.F."/>
            <person name="Rahn T."/>
            <person name="Kunzel S."/>
            <person name="Keller A."/>
            <person name="Neulinger S.C."/>
        </authorList>
    </citation>
    <scope>NUCLEOTIDE SEQUENCE</scope>
    <source>
        <strain evidence="3">LMG 28126</strain>
    </source>
</reference>
<accession>A0A934THR8</accession>
<feature type="region of interest" description="Disordered" evidence="1">
    <location>
        <begin position="47"/>
        <end position="78"/>
    </location>
</feature>
<comment type="caution">
    <text evidence="3">The sequence shown here is derived from an EMBL/GenBank/DDBJ whole genome shotgun (WGS) entry which is preliminary data.</text>
</comment>
<dbReference type="EMBL" id="NHSD01000128">
    <property type="protein sequence ID" value="MBK5926449.1"/>
    <property type="molecule type" value="Genomic_DNA"/>
</dbReference>
<keyword evidence="2" id="KW-0812">Transmembrane</keyword>
<feature type="compositionally biased region" description="Low complexity" evidence="1">
    <location>
        <begin position="50"/>
        <end position="62"/>
    </location>
</feature>
<dbReference type="RefSeq" id="WP_201156217.1">
    <property type="nucleotide sequence ID" value="NZ_NHSD01000128.1"/>
</dbReference>
<sequence length="78" mass="8217">MSAPDTALAKQKRRHKGPLLGLTFLIGVVLLFVLWFVSRSADPEVTIDSAPDATTLAPAGDAPDPPAETLPQPSAPRD</sequence>
<protein>
    <submittedName>
        <fullName evidence="3">Uncharacterized protein</fullName>
    </submittedName>
</protein>
<keyword evidence="4" id="KW-1185">Reference proteome</keyword>
<proteinExistence type="predicted"/>
<feature type="transmembrane region" description="Helical" evidence="2">
    <location>
        <begin position="19"/>
        <end position="37"/>
    </location>
</feature>
<evidence type="ECO:0000313" key="3">
    <source>
        <dbReference type="EMBL" id="MBK5926449.1"/>
    </source>
</evidence>
<evidence type="ECO:0000313" key="4">
    <source>
        <dbReference type="Proteomes" id="UP000706333"/>
    </source>
</evidence>
<reference evidence="3" key="1">
    <citation type="submission" date="2017-05" db="EMBL/GenBank/DDBJ databases">
        <authorList>
            <person name="Imhoff J.F."/>
            <person name="Rahn T."/>
            <person name="Kuenzel S."/>
            <person name="Neulinger S.C."/>
        </authorList>
    </citation>
    <scope>NUCLEOTIDE SEQUENCE</scope>
    <source>
        <strain evidence="3">LMG 28126</strain>
    </source>
</reference>
<evidence type="ECO:0000256" key="2">
    <source>
        <dbReference type="SAM" id="Phobius"/>
    </source>
</evidence>
<organism evidence="3 4">
    <name type="scientific">Rhodobaculum claviforme</name>
    <dbReference type="NCBI Taxonomy" id="1549854"/>
    <lineage>
        <taxon>Bacteria</taxon>
        <taxon>Pseudomonadati</taxon>
        <taxon>Pseudomonadota</taxon>
        <taxon>Alphaproteobacteria</taxon>
        <taxon>Rhodobacterales</taxon>
        <taxon>Paracoccaceae</taxon>
        <taxon>Rhodobaculum</taxon>
    </lineage>
</organism>
<gene>
    <name evidence="3" type="ORF">CCR87_03605</name>
</gene>
<keyword evidence="2" id="KW-1133">Transmembrane helix</keyword>
<keyword evidence="2" id="KW-0472">Membrane</keyword>